<keyword evidence="3" id="KW-1185">Reference proteome</keyword>
<evidence type="ECO:0000256" key="1">
    <source>
        <dbReference type="SAM" id="MobiDB-lite"/>
    </source>
</evidence>
<protein>
    <submittedName>
        <fullName evidence="2">Uncharacterized protein</fullName>
    </submittedName>
</protein>
<feature type="region of interest" description="Disordered" evidence="1">
    <location>
        <begin position="1"/>
        <end position="43"/>
    </location>
</feature>
<dbReference type="EnsemblMetazoa" id="G33379.1">
    <property type="protein sequence ID" value="G33379.1:cds"/>
    <property type="gene ID" value="G33379"/>
</dbReference>
<organism evidence="2 3">
    <name type="scientific">Magallana gigas</name>
    <name type="common">Pacific oyster</name>
    <name type="synonym">Crassostrea gigas</name>
    <dbReference type="NCBI Taxonomy" id="29159"/>
    <lineage>
        <taxon>Eukaryota</taxon>
        <taxon>Metazoa</taxon>
        <taxon>Spiralia</taxon>
        <taxon>Lophotrochozoa</taxon>
        <taxon>Mollusca</taxon>
        <taxon>Bivalvia</taxon>
        <taxon>Autobranchia</taxon>
        <taxon>Pteriomorphia</taxon>
        <taxon>Ostreida</taxon>
        <taxon>Ostreoidea</taxon>
        <taxon>Ostreidae</taxon>
        <taxon>Magallana</taxon>
    </lineage>
</organism>
<sequence>MQTDSQGPKTAYTKHKPVGSLNGKSDNGDHLTRNIPGPQLSSSILHRTAIQWEKMLSIPYHGVNTSPPRKSVMNYLQRTYPISHMTTDGDSAAFRKGKQN</sequence>
<evidence type="ECO:0000313" key="2">
    <source>
        <dbReference type="EnsemblMetazoa" id="G33379.1:cds"/>
    </source>
</evidence>
<evidence type="ECO:0000313" key="3">
    <source>
        <dbReference type="Proteomes" id="UP000005408"/>
    </source>
</evidence>
<accession>A0A8W8MEC2</accession>
<reference evidence="2" key="1">
    <citation type="submission" date="2022-08" db="UniProtKB">
        <authorList>
            <consortium name="EnsemblMetazoa"/>
        </authorList>
    </citation>
    <scope>IDENTIFICATION</scope>
    <source>
        <strain evidence="2">05x7-T-G4-1.051#20</strain>
    </source>
</reference>
<dbReference type="AlphaFoldDB" id="A0A8W8MEC2"/>
<name>A0A8W8MEC2_MAGGI</name>
<dbReference type="Proteomes" id="UP000005408">
    <property type="component" value="Unassembled WGS sequence"/>
</dbReference>
<proteinExistence type="predicted"/>